<name>A0A9P5J0F8_9HELO</name>
<sequence>MNRASLWMCQARLHSIFHKDIGVLSNRRVIPKLKEKTTEDYSTREGQAFIAPVTSLNRCRGGQRDDVKEEWRDSHSNEENEETATVPLLPVPMSVTRARVSLTKIL</sequence>
<dbReference type="AlphaFoldDB" id="A0A9P5J0F8"/>
<dbReference type="Proteomes" id="UP000710849">
    <property type="component" value="Unassembled WGS sequence"/>
</dbReference>
<dbReference type="GeneID" id="62144353"/>
<protein>
    <submittedName>
        <fullName evidence="1">Uncharacterized protein</fullName>
    </submittedName>
</protein>
<dbReference type="EMBL" id="RCSW01000001">
    <property type="protein sequence ID" value="KAF7955505.1"/>
    <property type="molecule type" value="Genomic_DNA"/>
</dbReference>
<reference evidence="1 2" key="1">
    <citation type="journal article" date="2020" name="Genome Biol. Evol.">
        <title>Comparative genomics of Sclerotiniaceae.</title>
        <authorList>
            <person name="Valero Jimenez C.A."/>
            <person name="Steentjes M."/>
            <person name="Scholten O.E."/>
            <person name="Van Kan J.A.L."/>
        </authorList>
    </citation>
    <scope>NUCLEOTIDE SEQUENCE [LARGE SCALE GENOMIC DNA]</scope>
    <source>
        <strain evidence="1 2">MUCL 94</strain>
    </source>
</reference>
<organism evidence="1 2">
    <name type="scientific">Botrytis byssoidea</name>
    <dbReference type="NCBI Taxonomy" id="139641"/>
    <lineage>
        <taxon>Eukaryota</taxon>
        <taxon>Fungi</taxon>
        <taxon>Dikarya</taxon>
        <taxon>Ascomycota</taxon>
        <taxon>Pezizomycotina</taxon>
        <taxon>Leotiomycetes</taxon>
        <taxon>Helotiales</taxon>
        <taxon>Sclerotiniaceae</taxon>
        <taxon>Botrytis</taxon>
    </lineage>
</organism>
<keyword evidence="2" id="KW-1185">Reference proteome</keyword>
<evidence type="ECO:0000313" key="2">
    <source>
        <dbReference type="Proteomes" id="UP000710849"/>
    </source>
</evidence>
<accession>A0A9P5J0F8</accession>
<evidence type="ECO:0000313" key="1">
    <source>
        <dbReference type="EMBL" id="KAF7955505.1"/>
    </source>
</evidence>
<comment type="caution">
    <text evidence="1">The sequence shown here is derived from an EMBL/GenBank/DDBJ whole genome shotgun (WGS) entry which is preliminary data.</text>
</comment>
<proteinExistence type="predicted"/>
<dbReference type="RefSeq" id="XP_038738635.1">
    <property type="nucleotide sequence ID" value="XM_038871274.1"/>
</dbReference>
<gene>
    <name evidence="1" type="ORF">EAE97_000764</name>
</gene>